<evidence type="ECO:0000259" key="1">
    <source>
        <dbReference type="Pfam" id="PF00535"/>
    </source>
</evidence>
<proteinExistence type="predicted"/>
<dbReference type="Pfam" id="PF00535">
    <property type="entry name" value="Glycos_transf_2"/>
    <property type="match status" value="1"/>
</dbReference>
<dbReference type="EMBL" id="JAOVQO010000015">
    <property type="protein sequence ID" value="MCU9849443.1"/>
    <property type="molecule type" value="Genomic_DNA"/>
</dbReference>
<evidence type="ECO:0000259" key="2">
    <source>
        <dbReference type="Pfam" id="PF13649"/>
    </source>
</evidence>
<dbReference type="Gene3D" id="3.40.50.150">
    <property type="entry name" value="Vaccinia Virus protein VP39"/>
    <property type="match status" value="1"/>
</dbReference>
<dbReference type="Pfam" id="PF13649">
    <property type="entry name" value="Methyltransf_25"/>
    <property type="match status" value="1"/>
</dbReference>
<dbReference type="CDD" id="cd00761">
    <property type="entry name" value="Glyco_tranf_GTA_type"/>
    <property type="match status" value="1"/>
</dbReference>
<dbReference type="Proteomes" id="UP001209535">
    <property type="component" value="Unassembled WGS sequence"/>
</dbReference>
<dbReference type="GO" id="GO:0016757">
    <property type="term" value="F:glycosyltransferase activity"/>
    <property type="evidence" value="ECO:0007669"/>
    <property type="project" value="UniProtKB-KW"/>
</dbReference>
<comment type="caution">
    <text evidence="3">The sequence shown here is derived from an EMBL/GenBank/DDBJ whole genome shotgun (WGS) entry which is preliminary data.</text>
</comment>
<dbReference type="CDD" id="cd02440">
    <property type="entry name" value="AdoMet_MTases"/>
    <property type="match status" value="1"/>
</dbReference>
<dbReference type="PANTHER" id="PTHR22916:SF3">
    <property type="entry name" value="UDP-GLCNAC:BETAGAL BETA-1,3-N-ACETYLGLUCOSAMINYLTRANSFERASE-LIKE PROTEIN 1"/>
    <property type="match status" value="1"/>
</dbReference>
<dbReference type="SUPFAM" id="SSF53448">
    <property type="entry name" value="Nucleotide-diphospho-sugar transferases"/>
    <property type="match status" value="1"/>
</dbReference>
<reference evidence="3 4" key="1">
    <citation type="submission" date="2022-10" db="EMBL/GenBank/DDBJ databases">
        <title>Defluviimonas sp. nov., isolated from ocean surface sediments.</title>
        <authorList>
            <person name="He W."/>
            <person name="Wang L."/>
            <person name="Zhang D.-F."/>
        </authorList>
    </citation>
    <scope>NUCLEOTIDE SEQUENCE [LARGE SCALE GENOMIC DNA]</scope>
    <source>
        <strain evidence="3 4">WL0024</strain>
    </source>
</reference>
<gene>
    <name evidence="3" type="ORF">OEZ60_15690</name>
</gene>
<keyword evidence="3" id="KW-0808">Transferase</keyword>
<keyword evidence="3" id="KW-0328">Glycosyltransferase</keyword>
<dbReference type="InterPro" id="IPR029044">
    <property type="entry name" value="Nucleotide-diphossugar_trans"/>
</dbReference>
<evidence type="ECO:0000313" key="4">
    <source>
        <dbReference type="Proteomes" id="UP001209535"/>
    </source>
</evidence>
<dbReference type="PANTHER" id="PTHR22916">
    <property type="entry name" value="GLYCOSYLTRANSFERASE"/>
    <property type="match status" value="1"/>
</dbReference>
<dbReference type="EC" id="2.4.-.-" evidence="3"/>
<dbReference type="InterPro" id="IPR001173">
    <property type="entry name" value="Glyco_trans_2-like"/>
</dbReference>
<keyword evidence="4" id="KW-1185">Reference proteome</keyword>
<evidence type="ECO:0000313" key="3">
    <source>
        <dbReference type="EMBL" id="MCU9849443.1"/>
    </source>
</evidence>
<feature type="domain" description="Glycosyltransferase 2-like" evidence="1">
    <location>
        <begin position="333"/>
        <end position="457"/>
    </location>
</feature>
<protein>
    <submittedName>
        <fullName evidence="3">Glycosyltransferase</fullName>
        <ecNumber evidence="3">2.4.-.-</ecNumber>
    </submittedName>
</protein>
<feature type="domain" description="Methyltransferase" evidence="2">
    <location>
        <begin position="170"/>
        <end position="245"/>
    </location>
</feature>
<sequence>MLIHGRREEDLSVLREEMGLFGDLAVSFSVGPELPDAPTDELWLVGEPAFFFSRDLTLSDGFAISAASGSLALLHGPGAPTSAVPEGIVAFDDGLAANGLVTGKSLLDHSPQEVARVQQAFRTVFSNRAFWNRRYALCPQLGSGLGSRGRFQELKRRILTDFVVDPGHSVLDVGCGDLEVVKDLRFASYTGMDVSETSIHHARDIRPEWTFHLGSTEQIDPPGADAVICFDVLIHQPTVEKARALIDFLSAHARRRLIVSGYDRPVESRHIVYSHRPLHALLRELDGWKEPVKIAAYHDMSVYMMDRIDTDDDSAMPMPAAVAPKKCSPLVTVTVNTYNNQDQILRCLNSLARQSEGNVAVNVIDDGSEDGTRTLVTEFANADPRFRVVGGPNKGISARRNEGLRLAHGTYHLFVDGDDWLPDDAIATLLDLATESGAEIVRGSHLFYNLNGKSGFEVNPLEQMHQPEIRAARFDAVPSLTMLWTTWNTLIHRRVIADNYLRFHEDLMLGEDRIFLLEAFMACRSITMTKEVTYYWDRSDKWHGSLSRSQDPAQRLRAIRLWLALARRDASCSRRHRDMVEVSAFHEAVKILLEQPKMPAALAIGYHRLLETMDFPPRLLRDRTIKGWQGSVEERSCQIYDDLRRIGRIDCDNLI</sequence>
<dbReference type="InterPro" id="IPR041698">
    <property type="entry name" value="Methyltransf_25"/>
</dbReference>
<organism evidence="3 4">
    <name type="scientific">Albidovulum salinarum</name>
    <dbReference type="NCBI Taxonomy" id="2984153"/>
    <lineage>
        <taxon>Bacteria</taxon>
        <taxon>Pseudomonadati</taxon>
        <taxon>Pseudomonadota</taxon>
        <taxon>Alphaproteobacteria</taxon>
        <taxon>Rhodobacterales</taxon>
        <taxon>Paracoccaceae</taxon>
        <taxon>Albidovulum</taxon>
    </lineage>
</organism>
<dbReference type="SUPFAM" id="SSF53335">
    <property type="entry name" value="S-adenosyl-L-methionine-dependent methyltransferases"/>
    <property type="match status" value="1"/>
</dbReference>
<accession>A0ABT2X6A1</accession>
<dbReference type="Gene3D" id="3.90.550.10">
    <property type="entry name" value="Spore Coat Polysaccharide Biosynthesis Protein SpsA, Chain A"/>
    <property type="match status" value="1"/>
</dbReference>
<name>A0ABT2X6A1_9RHOB</name>
<dbReference type="InterPro" id="IPR029063">
    <property type="entry name" value="SAM-dependent_MTases_sf"/>
</dbReference>